<dbReference type="KEGG" id="scor:J3U87_13020"/>
<protein>
    <submittedName>
        <fullName evidence="2">Uncharacterized protein</fullName>
    </submittedName>
</protein>
<accession>A0A8A4TTT3</accession>
<dbReference type="EMBL" id="CP071793">
    <property type="protein sequence ID" value="QTD53369.1"/>
    <property type="molecule type" value="Genomic_DNA"/>
</dbReference>
<evidence type="ECO:0000313" key="3">
    <source>
        <dbReference type="Proteomes" id="UP000663929"/>
    </source>
</evidence>
<organism evidence="2 3">
    <name type="scientific">Sulfidibacter corallicola</name>
    <dbReference type="NCBI Taxonomy" id="2818388"/>
    <lineage>
        <taxon>Bacteria</taxon>
        <taxon>Pseudomonadati</taxon>
        <taxon>Acidobacteriota</taxon>
        <taxon>Holophagae</taxon>
        <taxon>Acanthopleuribacterales</taxon>
        <taxon>Acanthopleuribacteraceae</taxon>
        <taxon>Sulfidibacter</taxon>
    </lineage>
</organism>
<evidence type="ECO:0000256" key="1">
    <source>
        <dbReference type="SAM" id="Coils"/>
    </source>
</evidence>
<proteinExistence type="predicted"/>
<reference evidence="2" key="1">
    <citation type="submission" date="2021-03" db="EMBL/GenBank/DDBJ databases">
        <title>Acanthopleuribacteraceae sp. M133.</title>
        <authorList>
            <person name="Wang G."/>
        </authorList>
    </citation>
    <scope>NUCLEOTIDE SEQUENCE</scope>
    <source>
        <strain evidence="2">M133</strain>
    </source>
</reference>
<dbReference type="RefSeq" id="WP_237383472.1">
    <property type="nucleotide sequence ID" value="NZ_CP071793.1"/>
</dbReference>
<feature type="coiled-coil region" evidence="1">
    <location>
        <begin position="47"/>
        <end position="86"/>
    </location>
</feature>
<dbReference type="AlphaFoldDB" id="A0A8A4TTT3"/>
<keyword evidence="3" id="KW-1185">Reference proteome</keyword>
<evidence type="ECO:0000313" key="2">
    <source>
        <dbReference type="EMBL" id="QTD53369.1"/>
    </source>
</evidence>
<name>A0A8A4TTT3_SULCO</name>
<dbReference type="Proteomes" id="UP000663929">
    <property type="component" value="Chromosome"/>
</dbReference>
<sequence>MCRSIEHYRPRNTRELLERLVKNDSPGARLLCELLFDREPLFFLAQVEKAYQVRKQEEQQARNSRREEITEAYRRLAKRAVQLLERHVMSSPESGVALLAYLENRIRAQDIGSLGGVLHAPFWREPEHRRAVQQELNNHIFYAVLLILQETESADEPEAFTVPLAAAESLLALVASTISTVMEGVATKVMAGTFYCKSQCFGNRGDRVTDRSLFLRRPPRSRGLYRMLNGVSDLGRNLPQTMGIKS</sequence>
<keyword evidence="1" id="KW-0175">Coiled coil</keyword>
<gene>
    <name evidence="2" type="ORF">J3U87_13020</name>
</gene>